<gene>
    <name evidence="2" type="ORF">PR003_g11399</name>
</gene>
<evidence type="ECO:0000313" key="2">
    <source>
        <dbReference type="EMBL" id="KAE9338652.1"/>
    </source>
</evidence>
<dbReference type="EMBL" id="QXFT01000655">
    <property type="protein sequence ID" value="KAE9338652.1"/>
    <property type="molecule type" value="Genomic_DNA"/>
</dbReference>
<evidence type="ECO:0000256" key="1">
    <source>
        <dbReference type="SAM" id="MobiDB-lite"/>
    </source>
</evidence>
<dbReference type="Proteomes" id="UP000434957">
    <property type="component" value="Unassembled WGS sequence"/>
</dbReference>
<feature type="region of interest" description="Disordered" evidence="1">
    <location>
        <begin position="1"/>
        <end position="49"/>
    </location>
</feature>
<organism evidence="2 3">
    <name type="scientific">Phytophthora rubi</name>
    <dbReference type="NCBI Taxonomy" id="129364"/>
    <lineage>
        <taxon>Eukaryota</taxon>
        <taxon>Sar</taxon>
        <taxon>Stramenopiles</taxon>
        <taxon>Oomycota</taxon>
        <taxon>Peronosporomycetes</taxon>
        <taxon>Peronosporales</taxon>
        <taxon>Peronosporaceae</taxon>
        <taxon>Phytophthora</taxon>
    </lineage>
</organism>
<protein>
    <submittedName>
        <fullName evidence="2">Uncharacterized protein</fullName>
    </submittedName>
</protein>
<keyword evidence="3" id="KW-1185">Reference proteome</keyword>
<reference evidence="2 3" key="1">
    <citation type="submission" date="2018-08" db="EMBL/GenBank/DDBJ databases">
        <title>Genomic investigation of the strawberry pathogen Phytophthora fragariae indicates pathogenicity is determined by transcriptional variation in three key races.</title>
        <authorList>
            <person name="Adams T.M."/>
            <person name="Armitage A.D."/>
            <person name="Sobczyk M.K."/>
            <person name="Bates H.J."/>
            <person name="Dunwell J.M."/>
            <person name="Nellist C.F."/>
            <person name="Harrison R.J."/>
        </authorList>
    </citation>
    <scope>NUCLEOTIDE SEQUENCE [LARGE SCALE GENOMIC DNA]</scope>
    <source>
        <strain evidence="2 3">SCRP333</strain>
    </source>
</reference>
<dbReference type="AlphaFoldDB" id="A0A6A4FGH0"/>
<accession>A0A6A4FGH0</accession>
<feature type="compositionally biased region" description="Basic and acidic residues" evidence="1">
    <location>
        <begin position="16"/>
        <end position="39"/>
    </location>
</feature>
<proteinExistence type="predicted"/>
<comment type="caution">
    <text evidence="2">The sequence shown here is derived from an EMBL/GenBank/DDBJ whole genome shotgun (WGS) entry which is preliminary data.</text>
</comment>
<sequence>MEPATLANPTGPSSDSKNHPTREFAGLREGGIRAERTRLETTAPDGPVEALSTTSLERNYRWHALRAKVLRHTAMLECCGCHSTLLGASNEPAESLAVQSVSEKPMLLIAGCRSSLRARGYD</sequence>
<evidence type="ECO:0000313" key="3">
    <source>
        <dbReference type="Proteomes" id="UP000434957"/>
    </source>
</evidence>
<name>A0A6A4FGH0_9STRA</name>